<evidence type="ECO:0000256" key="5">
    <source>
        <dbReference type="ARBA" id="ARBA00022692"/>
    </source>
</evidence>
<dbReference type="GO" id="GO:0016491">
    <property type="term" value="F:oxidoreductase activity"/>
    <property type="evidence" value="ECO:0007669"/>
    <property type="project" value="UniProtKB-KW"/>
</dbReference>
<evidence type="ECO:0000256" key="9">
    <source>
        <dbReference type="ARBA" id="ARBA00022963"/>
    </source>
</evidence>
<feature type="region of interest" description="Disordered" evidence="16">
    <location>
        <begin position="402"/>
        <end position="455"/>
    </location>
</feature>
<dbReference type="GeneID" id="25978531"/>
<keyword evidence="11" id="KW-0560">Oxidoreductase</keyword>
<dbReference type="InterPro" id="IPR029058">
    <property type="entry name" value="AB_hydrolase_fold"/>
</dbReference>
<dbReference type="PANTHER" id="PTHR45792:SF7">
    <property type="entry name" value="PUTATIVE (AFU_ORTHOLOGUE AFUA_6G02710)-RELATED"/>
    <property type="match status" value="1"/>
</dbReference>
<dbReference type="GO" id="GO:0019369">
    <property type="term" value="P:arachidonate metabolic process"/>
    <property type="evidence" value="ECO:0007669"/>
    <property type="project" value="TreeGrafter"/>
</dbReference>
<evidence type="ECO:0000256" key="2">
    <source>
        <dbReference type="ARBA" id="ARBA00004651"/>
    </source>
</evidence>
<dbReference type="InterPro" id="IPR002921">
    <property type="entry name" value="Fungal_lipase-type"/>
</dbReference>
<evidence type="ECO:0000256" key="3">
    <source>
        <dbReference type="ARBA" id="ARBA00022475"/>
    </source>
</evidence>
<dbReference type="Gene3D" id="3.40.50.1820">
    <property type="entry name" value="alpha/beta hydrolase"/>
    <property type="match status" value="1"/>
</dbReference>
<feature type="region of interest" description="Disordered" evidence="16">
    <location>
        <begin position="474"/>
        <end position="561"/>
    </location>
</feature>
<dbReference type="CDD" id="cd00519">
    <property type="entry name" value="Lipase_3"/>
    <property type="match status" value="1"/>
</dbReference>
<evidence type="ECO:0000256" key="8">
    <source>
        <dbReference type="ARBA" id="ARBA00022837"/>
    </source>
</evidence>
<dbReference type="Proteomes" id="UP000007796">
    <property type="component" value="Unassembled WGS sequence"/>
</dbReference>
<evidence type="ECO:0000256" key="15">
    <source>
        <dbReference type="ARBA" id="ARBA00026104"/>
    </source>
</evidence>
<comment type="subcellular location">
    <subcellularLocation>
        <location evidence="2">Cell membrane</location>
        <topology evidence="2">Multi-pass membrane protein</topology>
    </subcellularLocation>
</comment>
<sequence>MAGSEKDGDAGERMPLPVLHVELPPESGQPLLPGPVARSITLGTETIRGAIWTARTVGRVPFYAARFTTTASIELGRQAFDAVLRGAGAGRAEGTGTDTGTGSPDGVATAAAATFDAAHRGFHYLQLFTSAGFALAGGSAATLLDLSEVMLVLVDGTLGSTESSRALRSILEFLSREFQNPATGRPGEKVGMRDLLWGACALVYLQAACRRVDEEERARRGVEVVVWDVVVLDGRRVDVHESSLYGSHQGAYRRWEGEADTVPVKVDDPETVIRRQIAAAVAADAEVVVTTSTSKIITVDITGSQPLSPMALPPGVELVELSPLQPVSAGIAETTGLASTAFRVVYRVNTNDTQTTAIRPGLEGVEKADNAGGEGDGRVEQADDDETEIGDMVTPIVTVHVPTPQRSASPEPPPVPPKPAAAVRPAVKSPLRPDTPIDRSTGNKSSSSSSSGFRSVLKKPAIANLLHKEAPLESTGSHSVLGHFGSPGSFGSPGNHNNQGNSPAFRNSSGRILTVVQQAGPKRPSRGESKPTPLTARALNRHEQPGGDALGESSGRGSPSFTYAAYHHQHHRKQRSLVADDVESLASSLAESVPMHTRTGRVAGMFPAAPLLHSLRHYMRFSSAAYGQDFLRVLGMGYPTATAAAAAATTTATATAASTPQHRDVAAYAHHTGLRPEDIVLASFIDGTGGTARAKTQKRQPQLPPLVHYVALDHGQHAVVLACRGTLGFEDVLADMAFAYDDLVWRGRTYQVHQGVHAAARRLLYGGDGRVLATLRAALLRYPDYGLVLCGHSLGGAVTALLGVMLSEGGDEGVQFVTASSPKLLGTTTTTSSTPSLPPGRPVHVFAYGAPGTMSEGLRRATRGLITSVVQGDDVVPYLSLGVLHDLQAVALAFKTDDSRASAELWSRLWEGLRRSLGVGGGAAGGAEGTAPPNLPDDWAHAALKTLRASMLSAKLVPPGEVLLVSSQQVLQRSGGGGGGMDPLTVSPARRLMLRHVRDVEARFHEVRFGLAALVDHSPGRYEAAMTSASPPVLIGGKITDPRNGAELRPGFGGYWAELACCKSDMFSHPFISTLPWTLFLHITQHLHSTPARSSTMASESVTASVLTQVHTLSQIQRPLPAPGPGEIQVRIKAVGLCGSDLHYYHQLRNGDAVVREPMTLGHEAAGIVEVVGPVAAGAAVDSDHVFHVGDRVGVSS</sequence>
<keyword evidence="10" id="KW-1133">Transmembrane helix</keyword>
<dbReference type="Pfam" id="PF08240">
    <property type="entry name" value="ADH_N"/>
    <property type="match status" value="1"/>
</dbReference>
<evidence type="ECO:0000313" key="19">
    <source>
        <dbReference type="EMBL" id="EFX04969.1"/>
    </source>
</evidence>
<feature type="compositionally biased region" description="Low complexity" evidence="16">
    <location>
        <begin position="482"/>
        <end position="498"/>
    </location>
</feature>
<dbReference type="eggNOG" id="KOG0024">
    <property type="taxonomic scope" value="Eukaryota"/>
</dbReference>
<dbReference type="InterPro" id="IPR002328">
    <property type="entry name" value="ADH_Zn_CS"/>
</dbReference>
<dbReference type="PANTHER" id="PTHR45792">
    <property type="entry name" value="DIACYLGLYCEROL LIPASE HOMOLOG-RELATED"/>
    <property type="match status" value="1"/>
</dbReference>
<dbReference type="HOGENOM" id="CLU_001871_0_0_1"/>
<keyword evidence="20" id="KW-1185">Reference proteome</keyword>
<evidence type="ECO:0000313" key="20">
    <source>
        <dbReference type="Proteomes" id="UP000007796"/>
    </source>
</evidence>
<feature type="domain" description="Alcohol dehydrogenase-like N-terminal" evidence="18">
    <location>
        <begin position="1124"/>
        <end position="1195"/>
    </location>
</feature>
<evidence type="ECO:0000256" key="10">
    <source>
        <dbReference type="ARBA" id="ARBA00022989"/>
    </source>
</evidence>
<dbReference type="RefSeq" id="XP_014174451.1">
    <property type="nucleotide sequence ID" value="XM_014318976.1"/>
</dbReference>
<evidence type="ECO:0000256" key="4">
    <source>
        <dbReference type="ARBA" id="ARBA00022553"/>
    </source>
</evidence>
<feature type="region of interest" description="Disordered" evidence="16">
    <location>
        <begin position="357"/>
        <end position="390"/>
    </location>
</feature>
<dbReference type="eggNOG" id="KOG2088">
    <property type="taxonomic scope" value="Eukaryota"/>
</dbReference>
<feature type="compositionally biased region" description="Pro residues" evidence="16">
    <location>
        <begin position="410"/>
        <end position="419"/>
    </location>
</feature>
<keyword evidence="8" id="KW-0106">Calcium</keyword>
<evidence type="ECO:0000256" key="14">
    <source>
        <dbReference type="ARBA" id="ARBA00024531"/>
    </source>
</evidence>
<keyword evidence="12" id="KW-0443">Lipid metabolism</keyword>
<evidence type="ECO:0000256" key="12">
    <source>
        <dbReference type="ARBA" id="ARBA00023098"/>
    </source>
</evidence>
<evidence type="ECO:0000256" key="1">
    <source>
        <dbReference type="ARBA" id="ARBA00001913"/>
    </source>
</evidence>
<evidence type="ECO:0000256" key="16">
    <source>
        <dbReference type="SAM" id="MobiDB-lite"/>
    </source>
</evidence>
<protein>
    <recommendedName>
        <fullName evidence="15">sn-1-specific diacylglycerol lipase</fullName>
        <ecNumber evidence="15">3.1.1.116</ecNumber>
    </recommendedName>
</protein>
<keyword evidence="3" id="KW-1003">Cell membrane</keyword>
<keyword evidence="9" id="KW-0442">Lipid degradation</keyword>
<dbReference type="EMBL" id="GL629756">
    <property type="protein sequence ID" value="EFX04969.1"/>
    <property type="molecule type" value="Genomic_DNA"/>
</dbReference>
<evidence type="ECO:0000259" key="18">
    <source>
        <dbReference type="Pfam" id="PF08240"/>
    </source>
</evidence>
<keyword evidence="4" id="KW-0597">Phosphoprotein</keyword>
<dbReference type="Pfam" id="PF01764">
    <property type="entry name" value="Lipase_3"/>
    <property type="match status" value="1"/>
</dbReference>
<feature type="compositionally biased region" description="Basic and acidic residues" evidence="16">
    <location>
        <begin position="364"/>
        <end position="381"/>
    </location>
</feature>
<evidence type="ECO:0000256" key="6">
    <source>
        <dbReference type="ARBA" id="ARBA00022723"/>
    </source>
</evidence>
<keyword evidence="13" id="KW-0472">Membrane</keyword>
<comment type="cofactor">
    <cofactor evidence="1">
        <name>Ca(2+)</name>
        <dbReference type="ChEBI" id="CHEBI:29108"/>
    </cofactor>
</comment>
<dbReference type="InterPro" id="IPR013154">
    <property type="entry name" value="ADH-like_N"/>
</dbReference>
<feature type="compositionally biased region" description="Polar residues" evidence="16">
    <location>
        <begin position="499"/>
        <end position="517"/>
    </location>
</feature>
<reference evidence="19 20" key="1">
    <citation type="journal article" date="2011" name="Proc. Natl. Acad. Sci. U.S.A.">
        <title>Genome and transcriptome analyses of the mountain pine beetle-fungal symbiont Grosmannia clavigera, a lodgepole pine pathogen.</title>
        <authorList>
            <person name="DiGuistini S."/>
            <person name="Wang Y."/>
            <person name="Liao N.Y."/>
            <person name="Taylor G."/>
            <person name="Tanguay P."/>
            <person name="Feau N."/>
            <person name="Henrissat B."/>
            <person name="Chan S.K."/>
            <person name="Hesse-Orce U."/>
            <person name="Alamouti S.M."/>
            <person name="Tsui C.K.M."/>
            <person name="Docking R.T."/>
            <person name="Levasseur A."/>
            <person name="Haridas S."/>
            <person name="Robertson G."/>
            <person name="Birol I."/>
            <person name="Holt R.A."/>
            <person name="Marra M.A."/>
            <person name="Hamelin R.C."/>
            <person name="Hirst M."/>
            <person name="Jones S.J.M."/>
            <person name="Bohlmann J."/>
            <person name="Breuil C."/>
        </authorList>
    </citation>
    <scope>NUCLEOTIDE SEQUENCE [LARGE SCALE GENOMIC DNA]</scope>
    <source>
        <strain evidence="20">kw1407 / UAMH 11150</strain>
    </source>
</reference>
<dbReference type="SUPFAM" id="SSF50129">
    <property type="entry name" value="GroES-like"/>
    <property type="match status" value="1"/>
</dbReference>
<keyword evidence="6" id="KW-0479">Metal-binding</keyword>
<dbReference type="SUPFAM" id="SSF53474">
    <property type="entry name" value="alpha/beta-Hydrolases"/>
    <property type="match status" value="1"/>
</dbReference>
<dbReference type="InParanoid" id="F0XBT2"/>
<dbReference type="GO" id="GO:0046340">
    <property type="term" value="P:diacylglycerol catabolic process"/>
    <property type="evidence" value="ECO:0007669"/>
    <property type="project" value="TreeGrafter"/>
</dbReference>
<dbReference type="InterPro" id="IPR011032">
    <property type="entry name" value="GroES-like_sf"/>
</dbReference>
<accession>F0XBT2</accession>
<dbReference type="GO" id="GO:0008270">
    <property type="term" value="F:zinc ion binding"/>
    <property type="evidence" value="ECO:0007669"/>
    <property type="project" value="InterPro"/>
</dbReference>
<feature type="domain" description="Fungal lipase-type" evidence="17">
    <location>
        <begin position="720"/>
        <end position="880"/>
    </location>
</feature>
<dbReference type="AlphaFoldDB" id="F0XBT2"/>
<organism evidence="20">
    <name type="scientific">Grosmannia clavigera (strain kw1407 / UAMH 11150)</name>
    <name type="common">Blue stain fungus</name>
    <name type="synonym">Graphiocladiella clavigera</name>
    <dbReference type="NCBI Taxonomy" id="655863"/>
    <lineage>
        <taxon>Eukaryota</taxon>
        <taxon>Fungi</taxon>
        <taxon>Dikarya</taxon>
        <taxon>Ascomycota</taxon>
        <taxon>Pezizomycotina</taxon>
        <taxon>Sordariomycetes</taxon>
        <taxon>Sordariomycetidae</taxon>
        <taxon>Ophiostomatales</taxon>
        <taxon>Ophiostomataceae</taxon>
        <taxon>Leptographium</taxon>
    </lineage>
</organism>
<dbReference type="GO" id="GO:0016298">
    <property type="term" value="F:lipase activity"/>
    <property type="evidence" value="ECO:0007669"/>
    <property type="project" value="TreeGrafter"/>
</dbReference>
<evidence type="ECO:0000256" key="13">
    <source>
        <dbReference type="ARBA" id="ARBA00023136"/>
    </source>
</evidence>
<dbReference type="Gene3D" id="3.90.180.10">
    <property type="entry name" value="Medium-chain alcohol dehydrogenases, catalytic domain"/>
    <property type="match status" value="1"/>
</dbReference>
<evidence type="ECO:0000256" key="11">
    <source>
        <dbReference type="ARBA" id="ARBA00023002"/>
    </source>
</evidence>
<keyword evidence="5" id="KW-0812">Transmembrane</keyword>
<gene>
    <name evidence="19" type="ORF">CMQ_5231</name>
</gene>
<feature type="compositionally biased region" description="Low complexity" evidence="16">
    <location>
        <begin position="420"/>
        <end position="430"/>
    </location>
</feature>
<dbReference type="OrthoDB" id="438440at2759"/>
<dbReference type="PROSITE" id="PS00059">
    <property type="entry name" value="ADH_ZINC"/>
    <property type="match status" value="1"/>
</dbReference>
<dbReference type="InterPro" id="IPR052214">
    <property type="entry name" value="DAG_Lipase-Related"/>
</dbReference>
<dbReference type="EC" id="3.1.1.116" evidence="15"/>
<name>F0XBT2_GROCL</name>
<keyword evidence="7" id="KW-0378">Hydrolase</keyword>
<evidence type="ECO:0000259" key="17">
    <source>
        <dbReference type="Pfam" id="PF01764"/>
    </source>
</evidence>
<proteinExistence type="predicted"/>
<comment type="catalytic activity">
    <reaction evidence="14">
        <text>a 1,2-diacyl-sn-glycerol + H2O = a 2-acylglycerol + a fatty acid + H(+)</text>
        <dbReference type="Rhea" id="RHEA:33275"/>
        <dbReference type="ChEBI" id="CHEBI:15377"/>
        <dbReference type="ChEBI" id="CHEBI:15378"/>
        <dbReference type="ChEBI" id="CHEBI:17389"/>
        <dbReference type="ChEBI" id="CHEBI:17815"/>
        <dbReference type="ChEBI" id="CHEBI:28868"/>
        <dbReference type="EC" id="3.1.1.116"/>
    </reaction>
    <physiologicalReaction direction="left-to-right" evidence="14">
        <dbReference type="Rhea" id="RHEA:33276"/>
    </physiologicalReaction>
</comment>
<evidence type="ECO:0000256" key="7">
    <source>
        <dbReference type="ARBA" id="ARBA00022801"/>
    </source>
</evidence>
<dbReference type="GO" id="GO:0005886">
    <property type="term" value="C:plasma membrane"/>
    <property type="evidence" value="ECO:0007669"/>
    <property type="project" value="UniProtKB-SubCell"/>
</dbReference>